<sequence>CCSKKNLKFSGTKGGKECFCDNNLDPSNRVDESECTSKCSGSVLQSCRGPDTLLVFGLRRQLYGIGHSGIASECKGWCVTSGSETNDVRR</sequence>
<dbReference type="Pfam" id="PF01822">
    <property type="entry name" value="WSC"/>
    <property type="match status" value="1"/>
</dbReference>
<name>A0A0L8HLV2_OCTBM</name>
<feature type="domain" description="WSC" evidence="1">
    <location>
        <begin position="1"/>
        <end position="59"/>
    </location>
</feature>
<proteinExistence type="predicted"/>
<protein>
    <recommendedName>
        <fullName evidence="1">WSC domain-containing protein</fullName>
    </recommendedName>
</protein>
<dbReference type="AlphaFoldDB" id="A0A0L8HLV2"/>
<accession>A0A0L8HLV2</accession>
<dbReference type="InterPro" id="IPR002889">
    <property type="entry name" value="WSC_carb-bd"/>
</dbReference>
<dbReference type="EMBL" id="KQ417804">
    <property type="protein sequence ID" value="KOF90211.1"/>
    <property type="molecule type" value="Genomic_DNA"/>
</dbReference>
<organism evidence="2">
    <name type="scientific">Octopus bimaculoides</name>
    <name type="common">California two-spotted octopus</name>
    <dbReference type="NCBI Taxonomy" id="37653"/>
    <lineage>
        <taxon>Eukaryota</taxon>
        <taxon>Metazoa</taxon>
        <taxon>Spiralia</taxon>
        <taxon>Lophotrochozoa</taxon>
        <taxon>Mollusca</taxon>
        <taxon>Cephalopoda</taxon>
        <taxon>Coleoidea</taxon>
        <taxon>Octopodiformes</taxon>
        <taxon>Octopoda</taxon>
        <taxon>Incirrata</taxon>
        <taxon>Octopodidae</taxon>
        <taxon>Octopus</taxon>
    </lineage>
</organism>
<feature type="non-terminal residue" evidence="2">
    <location>
        <position position="1"/>
    </location>
</feature>
<feature type="non-terminal residue" evidence="2">
    <location>
        <position position="90"/>
    </location>
</feature>
<dbReference type="PROSITE" id="PS51212">
    <property type="entry name" value="WSC"/>
    <property type="match status" value="1"/>
</dbReference>
<gene>
    <name evidence="2" type="ORF">OCBIM_22011563mg</name>
</gene>
<evidence type="ECO:0000259" key="1">
    <source>
        <dbReference type="PROSITE" id="PS51212"/>
    </source>
</evidence>
<reference evidence="2" key="1">
    <citation type="submission" date="2015-07" db="EMBL/GenBank/DDBJ databases">
        <title>MeaNS - Measles Nucleotide Surveillance Program.</title>
        <authorList>
            <person name="Tran T."/>
            <person name="Druce J."/>
        </authorList>
    </citation>
    <scope>NUCLEOTIDE SEQUENCE</scope>
    <source>
        <strain evidence="2">UCB-OBI-ISO-001</strain>
        <tissue evidence="2">Gonad</tissue>
    </source>
</reference>
<evidence type="ECO:0000313" key="2">
    <source>
        <dbReference type="EMBL" id="KOF90211.1"/>
    </source>
</evidence>